<organism evidence="3 4">
    <name type="scientific">Aduncisulcus paluster</name>
    <dbReference type="NCBI Taxonomy" id="2918883"/>
    <lineage>
        <taxon>Eukaryota</taxon>
        <taxon>Metamonada</taxon>
        <taxon>Carpediemonas-like organisms</taxon>
        <taxon>Aduncisulcus</taxon>
    </lineage>
</organism>
<dbReference type="EMBL" id="BQXS01012276">
    <property type="protein sequence ID" value="GKT20932.1"/>
    <property type="molecule type" value="Genomic_DNA"/>
</dbReference>
<evidence type="ECO:0000256" key="1">
    <source>
        <dbReference type="RuleBase" id="RU004374"/>
    </source>
</evidence>
<comment type="similarity">
    <text evidence="1">Belongs to the eukaryotic initiation factor 4E family.</text>
</comment>
<dbReference type="Proteomes" id="UP001057375">
    <property type="component" value="Unassembled WGS sequence"/>
</dbReference>
<feature type="compositionally biased region" description="Basic and acidic residues" evidence="2">
    <location>
        <begin position="181"/>
        <end position="208"/>
    </location>
</feature>
<reference evidence="3" key="1">
    <citation type="submission" date="2022-03" db="EMBL/GenBank/DDBJ databases">
        <title>Draft genome sequence of Aduncisulcus paluster, a free-living microaerophilic Fornicata.</title>
        <authorList>
            <person name="Yuyama I."/>
            <person name="Kume K."/>
            <person name="Tamura T."/>
            <person name="Inagaki Y."/>
            <person name="Hashimoto T."/>
        </authorList>
    </citation>
    <scope>NUCLEOTIDE SEQUENCE</scope>
    <source>
        <strain evidence="3">NY0171</strain>
    </source>
</reference>
<dbReference type="SUPFAM" id="SSF55418">
    <property type="entry name" value="eIF4e-like"/>
    <property type="match status" value="1"/>
</dbReference>
<keyword evidence="4" id="KW-1185">Reference proteome</keyword>
<protein>
    <submittedName>
        <fullName evidence="3">Translation Initiation factor eIF- 4e like protein</fullName>
    </submittedName>
</protein>
<feature type="compositionally biased region" description="Basic and acidic residues" evidence="2">
    <location>
        <begin position="223"/>
        <end position="249"/>
    </location>
</feature>
<evidence type="ECO:0000313" key="3">
    <source>
        <dbReference type="EMBL" id="GKT20932.1"/>
    </source>
</evidence>
<gene>
    <name evidence="3" type="ORF">ADUPG1_011792</name>
</gene>
<dbReference type="PANTHER" id="PTHR11960:SF18">
    <property type="entry name" value="EUKARYOTIC TRANSLATION INITIATION FACTOR 4E HOMOLOGOUS PROTEIN, ISOFORM B"/>
    <property type="match status" value="1"/>
</dbReference>
<feature type="compositionally biased region" description="Basic residues" evidence="2">
    <location>
        <begin position="209"/>
        <end position="222"/>
    </location>
</feature>
<dbReference type="Pfam" id="PF01652">
    <property type="entry name" value="IF4E"/>
    <property type="match status" value="1"/>
</dbReference>
<feature type="region of interest" description="Disordered" evidence="2">
    <location>
        <begin position="181"/>
        <end position="249"/>
    </location>
</feature>
<dbReference type="PANTHER" id="PTHR11960">
    <property type="entry name" value="EUKARYOTIC TRANSLATION INITIATION FACTOR 4E RELATED"/>
    <property type="match status" value="1"/>
</dbReference>
<evidence type="ECO:0000256" key="2">
    <source>
        <dbReference type="SAM" id="MobiDB-lite"/>
    </source>
</evidence>
<comment type="caution">
    <text evidence="3">The sequence shown here is derived from an EMBL/GenBank/DDBJ whole genome shotgun (WGS) entry which is preliminary data.</text>
</comment>
<proteinExistence type="inferred from homology"/>
<keyword evidence="1" id="KW-0694">RNA-binding</keyword>
<keyword evidence="1" id="KW-0648">Protein biosynthesis</keyword>
<evidence type="ECO:0000313" key="4">
    <source>
        <dbReference type="Proteomes" id="UP001057375"/>
    </source>
</evidence>
<dbReference type="InterPro" id="IPR001040">
    <property type="entry name" value="TIF_eIF_4E"/>
</dbReference>
<dbReference type="Gene3D" id="3.30.760.10">
    <property type="entry name" value="RNA Cap, Translation Initiation Factor Eif4e"/>
    <property type="match status" value="1"/>
</dbReference>
<name>A0ABQ5JX61_9EUKA</name>
<keyword evidence="1 3" id="KW-0396">Initiation factor</keyword>
<dbReference type="GO" id="GO:0003743">
    <property type="term" value="F:translation initiation factor activity"/>
    <property type="evidence" value="ECO:0007669"/>
    <property type="project" value="UniProtKB-KW"/>
</dbReference>
<sequence length="249" mass="28835">MSHALQSSWSLYFSIDTDSPIVEDDWSKHIKQVAEFASVESFLKVYSMIKRPSALDKDHTVYFMREKNFPCWEKNTNGGTWTLRPRQKSPIKTSEGTMAYAIDREWERLLFSIIGERLEEPSIVGLSLASREKKYTLTIWTDNISDVAVRRRVATKLARELGSQLEFKTNTWNISNAKKAAEERKRKEEEEEKLEKEEEGKPKEGDSKKRGKKKSHGRKGKKGKGESKQLILEKRESSTKSTLKVEMKE</sequence>
<accession>A0ABQ5JX61</accession>
<dbReference type="InterPro" id="IPR023398">
    <property type="entry name" value="TIF_eIF4e-like"/>
</dbReference>